<dbReference type="EC" id="1.17.8.1" evidence="2"/>
<dbReference type="PROSITE" id="PS51257">
    <property type="entry name" value="PROKAR_LIPOPROTEIN"/>
    <property type="match status" value="1"/>
</dbReference>
<dbReference type="Proteomes" id="UP001225596">
    <property type="component" value="Unassembled WGS sequence"/>
</dbReference>
<dbReference type="InterPro" id="IPR017830">
    <property type="entry name" value="SQase_HpnE"/>
</dbReference>
<accession>A0ABU1BP02</accession>
<dbReference type="EMBL" id="JAUYVH010000004">
    <property type="protein sequence ID" value="MDQ9170594.1"/>
    <property type="molecule type" value="Genomic_DNA"/>
</dbReference>
<dbReference type="PRINTS" id="PR00419">
    <property type="entry name" value="ADXRDTASE"/>
</dbReference>
<sequence>MSRADSPNSLRVAVVGAGWAGCAAAVELVRQGHQVTLFEASRTLGGRARRVQIGQALLDNGQHILLAAYTQALGLMREVGISLDDAVMRLPLQMRYPAFDDGMDFVAARLPAPLHLAVATLRAKGLGSEDKLALARFSSAARWMNWGLNQDCSVSELLDRFDQPDRLIRLMWRPLCIAALTTPPERASAQVFLNVLRDSLGARRAASDMLLPRADLTALFPECAARYIEQHESKVLLGASVQAIHRAGDGWQLDFSGRDAGSESFDGVVIATPPWQAAVLLNEKADTTMLESLQYESISTCYLQYSSALRLPSPFFALAENPEQNKWAQFVFDRGQLHASNDGLLAAVISSSQEASSAGHDALASSVALQLAQAFRMPELAYPDWTKVITEKRAGFSCAPSLLRPGNETGVRGLVLAGDYTAGDYPATLEGAARSGIKAAGILANMRG</sequence>
<proteinExistence type="predicted"/>
<organism evidence="2 3">
    <name type="scientific">Keguizhuia sedimenti</name>
    <dbReference type="NCBI Taxonomy" id="3064264"/>
    <lineage>
        <taxon>Bacteria</taxon>
        <taxon>Pseudomonadati</taxon>
        <taxon>Pseudomonadota</taxon>
        <taxon>Betaproteobacteria</taxon>
        <taxon>Burkholderiales</taxon>
        <taxon>Oxalobacteraceae</taxon>
        <taxon>Keguizhuia</taxon>
    </lineage>
</organism>
<gene>
    <name evidence="2" type="primary">hpnE</name>
    <name evidence="2" type="ORF">Q8A64_09245</name>
</gene>
<dbReference type="InterPro" id="IPR036188">
    <property type="entry name" value="FAD/NAD-bd_sf"/>
</dbReference>
<dbReference type="SUPFAM" id="SSF51905">
    <property type="entry name" value="FAD/NAD(P)-binding domain"/>
    <property type="match status" value="1"/>
</dbReference>
<dbReference type="NCBIfam" id="TIGR03467">
    <property type="entry name" value="HpnE"/>
    <property type="match status" value="1"/>
</dbReference>
<dbReference type="RefSeq" id="WP_338436526.1">
    <property type="nucleotide sequence ID" value="NZ_JAUYVH010000004.1"/>
</dbReference>
<evidence type="ECO:0000313" key="3">
    <source>
        <dbReference type="Proteomes" id="UP001225596"/>
    </source>
</evidence>
<keyword evidence="2" id="KW-0560">Oxidoreductase</keyword>
<dbReference type="PANTHER" id="PTHR42923">
    <property type="entry name" value="PROTOPORPHYRINOGEN OXIDASE"/>
    <property type="match status" value="1"/>
</dbReference>
<evidence type="ECO:0000313" key="2">
    <source>
        <dbReference type="EMBL" id="MDQ9170594.1"/>
    </source>
</evidence>
<feature type="domain" description="Amine oxidase" evidence="1">
    <location>
        <begin position="20"/>
        <end position="441"/>
    </location>
</feature>
<comment type="caution">
    <text evidence="2">The sequence shown here is derived from an EMBL/GenBank/DDBJ whole genome shotgun (WGS) entry which is preliminary data.</text>
</comment>
<dbReference type="InterPro" id="IPR002937">
    <property type="entry name" value="Amino_oxidase"/>
</dbReference>
<evidence type="ECO:0000259" key="1">
    <source>
        <dbReference type="Pfam" id="PF01593"/>
    </source>
</evidence>
<dbReference type="InterPro" id="IPR050464">
    <property type="entry name" value="Zeta_carotene_desat/Oxidored"/>
</dbReference>
<dbReference type="PANTHER" id="PTHR42923:SF47">
    <property type="entry name" value="BLR3003 PROTEIN"/>
    <property type="match status" value="1"/>
</dbReference>
<name>A0ABU1BP02_9BURK</name>
<dbReference type="GO" id="GO:0016491">
    <property type="term" value="F:oxidoreductase activity"/>
    <property type="evidence" value="ECO:0007669"/>
    <property type="project" value="UniProtKB-KW"/>
</dbReference>
<dbReference type="Gene3D" id="3.50.50.60">
    <property type="entry name" value="FAD/NAD(P)-binding domain"/>
    <property type="match status" value="1"/>
</dbReference>
<reference evidence="2 3" key="1">
    <citation type="submission" date="2023-08" db="EMBL/GenBank/DDBJ databases">
        <title>Oxalobacteraceae gen .nov., isolated from river sludge outside the plant.</title>
        <authorList>
            <person name="Zhao S.Y."/>
        </authorList>
    </citation>
    <scope>NUCLEOTIDE SEQUENCE [LARGE SCALE GENOMIC DNA]</scope>
    <source>
        <strain evidence="2 3">R-40</strain>
    </source>
</reference>
<keyword evidence="3" id="KW-1185">Reference proteome</keyword>
<dbReference type="Pfam" id="PF01593">
    <property type="entry name" value="Amino_oxidase"/>
    <property type="match status" value="1"/>
</dbReference>
<protein>
    <submittedName>
        <fullName evidence="2">Hydroxysqualene dehydroxylase HpnE</fullName>
        <ecNumber evidence="2">1.17.8.1</ecNumber>
    </submittedName>
</protein>